<dbReference type="EMBL" id="LN890280">
    <property type="protein sequence ID" value="CUR51139.1"/>
    <property type="molecule type" value="Genomic_DNA"/>
</dbReference>
<proteinExistence type="predicted"/>
<keyword evidence="1" id="KW-0812">Transmembrane</keyword>
<keyword evidence="1" id="KW-1133">Transmembrane helix</keyword>
<keyword evidence="1" id="KW-0472">Membrane</keyword>
<reference evidence="3" key="1">
    <citation type="submission" date="2015-10" db="EMBL/GenBank/DDBJ databases">
        <authorList>
            <person name="Lehtovirta-Morley L.E."/>
            <person name="Vieille C."/>
        </authorList>
    </citation>
    <scope>NUCLEOTIDE SEQUENCE [LARGE SCALE GENOMIC DNA]</scope>
</reference>
<dbReference type="Proteomes" id="UP000196239">
    <property type="component" value="Chromosome 1"/>
</dbReference>
<name>A0A128A199_9ARCH</name>
<protein>
    <submittedName>
        <fullName evidence="2">Uncharacterized protein</fullName>
    </submittedName>
</protein>
<keyword evidence="3" id="KW-1185">Reference proteome</keyword>
<accession>A0A128A199</accession>
<evidence type="ECO:0000313" key="3">
    <source>
        <dbReference type="Proteomes" id="UP000196239"/>
    </source>
</evidence>
<feature type="transmembrane region" description="Helical" evidence="1">
    <location>
        <begin position="158"/>
        <end position="177"/>
    </location>
</feature>
<dbReference type="AlphaFoldDB" id="A0A128A199"/>
<gene>
    <name evidence="2" type="ORF">NDEV_0374</name>
</gene>
<dbReference type="KEGG" id="ndv:NDEV_0374"/>
<evidence type="ECO:0000256" key="1">
    <source>
        <dbReference type="SAM" id="Phobius"/>
    </source>
</evidence>
<sequence>MVEFLTKYPKTMSFLDGKSDKVKVDTKGVEQLTIVVKKSVEEMLKIFSNEGFTHVKFEHKQETQIGSGLSLKLKKPWEMHVRLLEMKKGLVAIQAEVEVSRDYLQHLFCQRTPVFYEIETLLKKHQIEYKIWNERIRKYVNTVLDNYKVKLTTPSFPVLAWKPMVYVISTIGVLYLFKYLMTV</sequence>
<evidence type="ECO:0000313" key="2">
    <source>
        <dbReference type="EMBL" id="CUR51139.1"/>
    </source>
</evidence>
<organism evidence="2 3">
    <name type="scientific">Nitrosotalea devaniterrae</name>
    <dbReference type="NCBI Taxonomy" id="1078905"/>
    <lineage>
        <taxon>Archaea</taxon>
        <taxon>Nitrososphaerota</taxon>
        <taxon>Nitrososphaeria</taxon>
        <taxon>Nitrosotaleales</taxon>
        <taxon>Nitrosotaleaceae</taxon>
        <taxon>Nitrosotalea</taxon>
    </lineage>
</organism>